<dbReference type="RefSeq" id="WP_145363957.1">
    <property type="nucleotide sequence ID" value="NZ_CP036268.1"/>
</dbReference>
<accession>A0A517R201</accession>
<proteinExistence type="predicted"/>
<dbReference type="PROSITE" id="PS51318">
    <property type="entry name" value="TAT"/>
    <property type="match status" value="1"/>
</dbReference>
<dbReference type="PANTHER" id="PTHR43737">
    <property type="entry name" value="BLL7424 PROTEIN"/>
    <property type="match status" value="1"/>
</dbReference>
<dbReference type="SUPFAM" id="SSF53649">
    <property type="entry name" value="Alkaline phosphatase-like"/>
    <property type="match status" value="1"/>
</dbReference>
<protein>
    <recommendedName>
        <fullName evidence="3">Sulfatase</fullName>
    </recommendedName>
</protein>
<reference evidence="1 2" key="1">
    <citation type="submission" date="2019-02" db="EMBL/GenBank/DDBJ databases">
        <title>Deep-cultivation of Planctomycetes and their phenomic and genomic characterization uncovers novel biology.</title>
        <authorList>
            <person name="Wiegand S."/>
            <person name="Jogler M."/>
            <person name="Boedeker C."/>
            <person name="Pinto D."/>
            <person name="Vollmers J."/>
            <person name="Rivas-Marin E."/>
            <person name="Kohn T."/>
            <person name="Peeters S.H."/>
            <person name="Heuer A."/>
            <person name="Rast P."/>
            <person name="Oberbeckmann S."/>
            <person name="Bunk B."/>
            <person name="Jeske O."/>
            <person name="Meyerdierks A."/>
            <person name="Storesund J.E."/>
            <person name="Kallscheuer N."/>
            <person name="Luecker S."/>
            <person name="Lage O.M."/>
            <person name="Pohl T."/>
            <person name="Merkel B.J."/>
            <person name="Hornburger P."/>
            <person name="Mueller R.-W."/>
            <person name="Bruemmer F."/>
            <person name="Labrenz M."/>
            <person name="Spormann A.M."/>
            <person name="Op den Camp H."/>
            <person name="Overmann J."/>
            <person name="Amann R."/>
            <person name="Jetten M.S.M."/>
            <person name="Mascher T."/>
            <person name="Medema M.H."/>
            <person name="Devos D.P."/>
            <person name="Kaster A.-K."/>
            <person name="Ovreas L."/>
            <person name="Rohde M."/>
            <person name="Galperin M.Y."/>
            <person name="Jogler C."/>
        </authorList>
    </citation>
    <scope>NUCLEOTIDE SEQUENCE [LARGE SCALE GENOMIC DNA]</scope>
    <source>
        <strain evidence="1 2">Pan189</strain>
    </source>
</reference>
<dbReference type="EMBL" id="CP036268">
    <property type="protein sequence ID" value="QDT37873.1"/>
    <property type="molecule type" value="Genomic_DNA"/>
</dbReference>
<organism evidence="1 2">
    <name type="scientific">Stratiformator vulcanicus</name>
    <dbReference type="NCBI Taxonomy" id="2527980"/>
    <lineage>
        <taxon>Bacteria</taxon>
        <taxon>Pseudomonadati</taxon>
        <taxon>Planctomycetota</taxon>
        <taxon>Planctomycetia</taxon>
        <taxon>Planctomycetales</taxon>
        <taxon>Planctomycetaceae</taxon>
        <taxon>Stratiformator</taxon>
    </lineage>
</organism>
<gene>
    <name evidence="1" type="ORF">Pan189_22560</name>
</gene>
<dbReference type="InterPro" id="IPR010869">
    <property type="entry name" value="DUF1501"/>
</dbReference>
<sequence>MKTACHNFARPISRRDALRTSAAGFGYLALAGMCADAKAKQAAPTGPLAPKSTHFPAKAKRVIFLFMHGGPSQMDLFDPKPELNARHGEKLPFDLPGLIRPDRLGKLFGVKWNFKRRGESGNWVSELMPHLAKQTDKLCFLKGLHTEGEAHGQAVLRYHTGQANFIRPSIGSWMSYGLGTENQNLPSFITIDYPMMHGGVRNYSNVFLPAAHQGTQIRVRGERASIRHLQNDEMSLGEQRDQLGVIQGLSRLHRERVGRDDQLDGVIESFELAYRMQSEAPQVMDLSGESKATRELYGVDEKPTDAFGRQCLMARRLSEAGVRFVQVSSGYHWDHHGSIDKNLPESCAKTDKPVAGLLADLESRGLLDETLVVWGGEFGRTPVAQIDRGNAGRDHNPHGFTIFMAGGGVKPGVSHGQTDDFGYLAVDGKVHIHDLHATIMHLMGINHKELTYRYAGRDFRLTDVYGRVVKDIIA</sequence>
<keyword evidence="2" id="KW-1185">Reference proteome</keyword>
<evidence type="ECO:0000313" key="2">
    <source>
        <dbReference type="Proteomes" id="UP000317318"/>
    </source>
</evidence>
<dbReference type="InterPro" id="IPR017850">
    <property type="entry name" value="Alkaline_phosphatase_core_sf"/>
</dbReference>
<name>A0A517R201_9PLAN</name>
<dbReference type="PANTHER" id="PTHR43737:SF1">
    <property type="entry name" value="DUF1501 DOMAIN-CONTAINING PROTEIN"/>
    <property type="match status" value="1"/>
</dbReference>
<dbReference type="Gene3D" id="3.40.720.10">
    <property type="entry name" value="Alkaline Phosphatase, subunit A"/>
    <property type="match status" value="1"/>
</dbReference>
<dbReference type="InterPro" id="IPR006311">
    <property type="entry name" value="TAT_signal"/>
</dbReference>
<dbReference type="AlphaFoldDB" id="A0A517R201"/>
<dbReference type="Pfam" id="PF07394">
    <property type="entry name" value="DUF1501"/>
    <property type="match status" value="1"/>
</dbReference>
<dbReference type="KEGG" id="svp:Pan189_22560"/>
<evidence type="ECO:0000313" key="1">
    <source>
        <dbReference type="EMBL" id="QDT37873.1"/>
    </source>
</evidence>
<evidence type="ECO:0008006" key="3">
    <source>
        <dbReference type="Google" id="ProtNLM"/>
    </source>
</evidence>
<dbReference type="OrthoDB" id="127333at2"/>
<dbReference type="Proteomes" id="UP000317318">
    <property type="component" value="Chromosome"/>
</dbReference>